<proteinExistence type="predicted"/>
<evidence type="ECO:0000313" key="1">
    <source>
        <dbReference type="EMBL" id="KYO34088.1"/>
    </source>
</evidence>
<reference evidence="1 2" key="1">
    <citation type="journal article" date="2012" name="Genome Biol.">
        <title>Sequencing three crocodilian genomes to illuminate the evolution of archosaurs and amniotes.</title>
        <authorList>
            <person name="St John J.A."/>
            <person name="Braun E.L."/>
            <person name="Isberg S.R."/>
            <person name="Miles L.G."/>
            <person name="Chong A.Y."/>
            <person name="Gongora J."/>
            <person name="Dalzell P."/>
            <person name="Moran C."/>
            <person name="Bed'hom B."/>
            <person name="Abzhanov A."/>
            <person name="Burgess S.C."/>
            <person name="Cooksey A.M."/>
            <person name="Castoe T.A."/>
            <person name="Crawford N.G."/>
            <person name="Densmore L.D."/>
            <person name="Drew J.C."/>
            <person name="Edwards S.V."/>
            <person name="Faircloth B.C."/>
            <person name="Fujita M.K."/>
            <person name="Greenwold M.J."/>
            <person name="Hoffmann F.G."/>
            <person name="Howard J.M."/>
            <person name="Iguchi T."/>
            <person name="Janes D.E."/>
            <person name="Khan S.Y."/>
            <person name="Kohno S."/>
            <person name="de Koning A.J."/>
            <person name="Lance S.L."/>
            <person name="McCarthy F.M."/>
            <person name="McCormack J.E."/>
            <person name="Merchant M.E."/>
            <person name="Peterson D.G."/>
            <person name="Pollock D.D."/>
            <person name="Pourmand N."/>
            <person name="Raney B.J."/>
            <person name="Roessler K.A."/>
            <person name="Sanford J.R."/>
            <person name="Sawyer R.H."/>
            <person name="Schmidt C.J."/>
            <person name="Triplett E.W."/>
            <person name="Tuberville T.D."/>
            <person name="Venegas-Anaya M."/>
            <person name="Howard J.T."/>
            <person name="Jarvis E.D."/>
            <person name="Guillette L.J.Jr."/>
            <person name="Glenn T.C."/>
            <person name="Green R.E."/>
            <person name="Ray D.A."/>
        </authorList>
    </citation>
    <scope>NUCLEOTIDE SEQUENCE [LARGE SCALE GENOMIC DNA]</scope>
    <source>
        <strain evidence="1">KSC_2009_1</strain>
    </source>
</reference>
<name>A0A151NB86_ALLMI</name>
<dbReference type="EMBL" id="AKHW03003616">
    <property type="protein sequence ID" value="KYO34088.1"/>
    <property type="molecule type" value="Genomic_DNA"/>
</dbReference>
<evidence type="ECO:0000313" key="2">
    <source>
        <dbReference type="Proteomes" id="UP000050525"/>
    </source>
</evidence>
<gene>
    <name evidence="1" type="ORF">Y1Q_0005066</name>
</gene>
<organism evidence="1 2">
    <name type="scientific">Alligator mississippiensis</name>
    <name type="common">American alligator</name>
    <dbReference type="NCBI Taxonomy" id="8496"/>
    <lineage>
        <taxon>Eukaryota</taxon>
        <taxon>Metazoa</taxon>
        <taxon>Chordata</taxon>
        <taxon>Craniata</taxon>
        <taxon>Vertebrata</taxon>
        <taxon>Euteleostomi</taxon>
        <taxon>Archelosauria</taxon>
        <taxon>Archosauria</taxon>
        <taxon>Crocodylia</taxon>
        <taxon>Alligatoridae</taxon>
        <taxon>Alligatorinae</taxon>
        <taxon>Alligator</taxon>
    </lineage>
</organism>
<dbReference type="Proteomes" id="UP000050525">
    <property type="component" value="Unassembled WGS sequence"/>
</dbReference>
<sequence>MTNGAPGANKVTFDQSLTLHLSIQPLNPSCECSREACPFQSEQRTCMCHVIIFLCQGRVQDSNVQFLLSAEPNHISATIRLQGFDFPVHHRTDLVPPPSQSPPSTTLLLPLQKAYNHNSGG</sequence>
<protein>
    <submittedName>
        <fullName evidence="1">Uncharacterized protein</fullName>
    </submittedName>
</protein>
<comment type="caution">
    <text evidence="1">The sequence shown here is derived from an EMBL/GenBank/DDBJ whole genome shotgun (WGS) entry which is preliminary data.</text>
</comment>
<accession>A0A151NB86</accession>
<keyword evidence="2" id="KW-1185">Reference proteome</keyword>
<dbReference type="AlphaFoldDB" id="A0A151NB86"/>